<gene>
    <name evidence="2" type="ORF">HMPREF9429_01304</name>
</gene>
<dbReference type="InterPro" id="IPR005321">
    <property type="entry name" value="Peptidase_S58_DmpA"/>
</dbReference>
<keyword evidence="3" id="KW-1185">Reference proteome</keyword>
<proteinExistence type="inferred from homology"/>
<dbReference type="AlphaFoldDB" id="E2ZCD2"/>
<dbReference type="HOGENOM" id="CLU_044458_1_0_9"/>
<dbReference type="SUPFAM" id="SSF56266">
    <property type="entry name" value="DmpA/ArgJ-like"/>
    <property type="match status" value="1"/>
</dbReference>
<sequence>MNISEIPFSSIQQICIGHWEDAKGGTGCTICLAEKGAACGVDVRGGGPASRETELLKPTAAVEKIHAVLLCGGSAFGLAAADGVMSYLKERKIGFDTPYGPVPLVVASSIYDLPCGDKDAYPQRDSGYAAAVNAVEKNEALSGNYGAGTGATIGKIGGPRTAMKSGQGFCAYKVGDLSVGACIVVNALGDVVDKNGSILAGMRTEDGSFADSQRILATQGFLPWTSEPGTVNTTIGFVVTNGKFNKTQMNKAAALCSNGLVRSIRPVNTTADGDSLYALATGEVEADLNQMGALGAMAVEEAVRRAVKAATGLHGFPALQNI</sequence>
<organism evidence="2 3">
    <name type="scientific">Megasphaera micronuciformis F0359</name>
    <dbReference type="NCBI Taxonomy" id="706434"/>
    <lineage>
        <taxon>Bacteria</taxon>
        <taxon>Bacillati</taxon>
        <taxon>Bacillota</taxon>
        <taxon>Negativicutes</taxon>
        <taxon>Veillonellales</taxon>
        <taxon>Veillonellaceae</taxon>
        <taxon>Megasphaera</taxon>
    </lineage>
</organism>
<evidence type="ECO:0000313" key="3">
    <source>
        <dbReference type="Proteomes" id="UP000003195"/>
    </source>
</evidence>
<dbReference type="OrthoDB" id="9808347at2"/>
<dbReference type="RefSeq" id="WP_006942468.1">
    <property type="nucleotide sequence ID" value="NZ_GL538208.1"/>
</dbReference>
<dbReference type="GO" id="GO:0004177">
    <property type="term" value="F:aminopeptidase activity"/>
    <property type="evidence" value="ECO:0007669"/>
    <property type="project" value="TreeGrafter"/>
</dbReference>
<comment type="caution">
    <text evidence="2">The sequence shown here is derived from an EMBL/GenBank/DDBJ whole genome shotgun (WGS) entry which is preliminary data.</text>
</comment>
<dbReference type="eggNOG" id="COG3191">
    <property type="taxonomic scope" value="Bacteria"/>
</dbReference>
<dbReference type="CDD" id="cd02252">
    <property type="entry name" value="nylC_like"/>
    <property type="match status" value="1"/>
</dbReference>
<dbReference type="Proteomes" id="UP000003195">
    <property type="component" value="Unassembled WGS sequence"/>
</dbReference>
<reference evidence="2 3" key="1">
    <citation type="submission" date="2010-08" db="EMBL/GenBank/DDBJ databases">
        <authorList>
            <person name="Weinstock G."/>
            <person name="Sodergren E."/>
            <person name="Clifton S."/>
            <person name="Fulton L."/>
            <person name="Fulton B."/>
            <person name="Courtney L."/>
            <person name="Fronick C."/>
            <person name="Harrison M."/>
            <person name="Strong C."/>
            <person name="Farmer C."/>
            <person name="Delahaunty K."/>
            <person name="Markovic C."/>
            <person name="Hall O."/>
            <person name="Minx P."/>
            <person name="Tomlinson C."/>
            <person name="Mitreva M."/>
            <person name="Hou S."/>
            <person name="Chen J."/>
            <person name="Wollam A."/>
            <person name="Pepin K.H."/>
            <person name="Johnson M."/>
            <person name="Bhonagiri V."/>
            <person name="Zhang X."/>
            <person name="Suruliraj S."/>
            <person name="Warren W."/>
            <person name="Chinwalla A."/>
            <person name="Mardis E.R."/>
            <person name="Wilson R.K."/>
        </authorList>
    </citation>
    <scope>NUCLEOTIDE SEQUENCE [LARGE SCALE GENOMIC DNA]</scope>
    <source>
        <strain evidence="2 3">F0359</strain>
    </source>
</reference>
<comment type="similarity">
    <text evidence="1">Belongs to the peptidase S58 family.</text>
</comment>
<dbReference type="InterPro" id="IPR016117">
    <property type="entry name" value="ArgJ-like_dom_sf"/>
</dbReference>
<evidence type="ECO:0000313" key="2">
    <source>
        <dbReference type="EMBL" id="EFQ04119.1"/>
    </source>
</evidence>
<dbReference type="PANTHER" id="PTHR36512:SF3">
    <property type="entry name" value="BLR5678 PROTEIN"/>
    <property type="match status" value="1"/>
</dbReference>
<dbReference type="PANTHER" id="PTHR36512">
    <property type="entry name" value="D-AMINOPEPTIDASE"/>
    <property type="match status" value="1"/>
</dbReference>
<protein>
    <submittedName>
        <fullName evidence="2">Peptidase family T4</fullName>
    </submittedName>
</protein>
<dbReference type="Gene3D" id="3.60.70.12">
    <property type="entry name" value="L-amino peptidase D-ALA esterase/amidase"/>
    <property type="match status" value="1"/>
</dbReference>
<dbReference type="EMBL" id="AECS01000037">
    <property type="protein sequence ID" value="EFQ04119.1"/>
    <property type="molecule type" value="Genomic_DNA"/>
</dbReference>
<evidence type="ECO:0000256" key="1">
    <source>
        <dbReference type="ARBA" id="ARBA00007068"/>
    </source>
</evidence>
<name>E2ZCD2_9FIRM</name>
<accession>E2ZCD2</accession>
<dbReference type="Pfam" id="PF03576">
    <property type="entry name" value="Peptidase_S58"/>
    <property type="match status" value="1"/>
</dbReference>
<dbReference type="STRING" id="706434.HMPREF9429_01304"/>